<reference evidence="1 2" key="1">
    <citation type="submission" date="2017-06" db="EMBL/GenBank/DDBJ databases">
        <title>Genome sequencing of cyanobaciteial culture collection at National Institute for Environmental Studies (NIES).</title>
        <authorList>
            <person name="Hirose Y."/>
            <person name="Shimura Y."/>
            <person name="Fujisawa T."/>
            <person name="Nakamura Y."/>
            <person name="Kawachi M."/>
        </authorList>
    </citation>
    <scope>NUCLEOTIDE SEQUENCE [LARGE SCALE GENOMIC DNA]</scope>
    <source>
        <strain evidence="1 2">NIES-2135</strain>
    </source>
</reference>
<dbReference type="EMBL" id="AP018203">
    <property type="protein sequence ID" value="BAY55836.1"/>
    <property type="molecule type" value="Genomic_DNA"/>
</dbReference>
<gene>
    <name evidence="1" type="ORF">NIES2135_26600</name>
</gene>
<evidence type="ECO:0000313" key="2">
    <source>
        <dbReference type="Proteomes" id="UP000217895"/>
    </source>
</evidence>
<dbReference type="Proteomes" id="UP000217895">
    <property type="component" value="Chromosome"/>
</dbReference>
<accession>A0A1Z4JGF1</accession>
<protein>
    <submittedName>
        <fullName evidence="1">Uncharacterized protein</fullName>
    </submittedName>
</protein>
<keyword evidence="2" id="KW-1185">Reference proteome</keyword>
<dbReference type="AlphaFoldDB" id="A0A1Z4JGF1"/>
<evidence type="ECO:0000313" key="1">
    <source>
        <dbReference type="EMBL" id="BAY55836.1"/>
    </source>
</evidence>
<organism evidence="1 2">
    <name type="scientific">Leptolyngbya boryana NIES-2135</name>
    <dbReference type="NCBI Taxonomy" id="1973484"/>
    <lineage>
        <taxon>Bacteria</taxon>
        <taxon>Bacillati</taxon>
        <taxon>Cyanobacteriota</taxon>
        <taxon>Cyanophyceae</taxon>
        <taxon>Leptolyngbyales</taxon>
        <taxon>Leptolyngbyaceae</taxon>
        <taxon>Leptolyngbya group</taxon>
        <taxon>Leptolyngbya</taxon>
    </lineage>
</organism>
<name>A0A1Z4JGF1_LEPBY</name>
<sequence>MFWKIQRYWGFDPRFSAENFGFQPLWLILQAYEYAEKLERERLHKEEKGIAQLAMLYLNSKIDPKKTDPFTPEQFCHWLPPTEQDKSISSSACDAFFSLIQDSLMPAWAVSSAPIAKLKANQANATVSRPRAWVGEGVLLLMPRIVGRVVTAEFALIEGASGIVDIKDVDSGRWYAIDIPAEDCYVIDAEFPLVESRLIL</sequence>
<proteinExistence type="predicted"/>